<dbReference type="GO" id="GO:0005524">
    <property type="term" value="F:ATP binding"/>
    <property type="evidence" value="ECO:0007669"/>
    <property type="project" value="UniProtKB-UniRule"/>
</dbReference>
<keyword evidence="7" id="KW-0175">Coiled coil</keyword>
<protein>
    <recommendedName>
        <fullName evidence="6">Formate--tetrahydrofolate ligase</fullName>
        <ecNumber evidence="6">6.3.4.3</ecNumber>
    </recommendedName>
    <alternativeName>
        <fullName evidence="6">Formyltetrahydrofolate synthetase</fullName>
        <shortName evidence="6">FHS</shortName>
        <shortName evidence="6">FTHFS</shortName>
    </alternativeName>
</protein>
<dbReference type="SUPFAM" id="SSF52540">
    <property type="entry name" value="P-loop containing nucleoside triphosphate hydrolases"/>
    <property type="match status" value="1"/>
</dbReference>
<dbReference type="HAMAP" id="MF_01543">
    <property type="entry name" value="FTHFS"/>
    <property type="match status" value="1"/>
</dbReference>
<comment type="catalytic activity">
    <reaction evidence="6">
        <text>(6S)-5,6,7,8-tetrahydrofolate + formate + ATP = (6R)-10-formyltetrahydrofolate + ADP + phosphate</text>
        <dbReference type="Rhea" id="RHEA:20221"/>
        <dbReference type="ChEBI" id="CHEBI:15740"/>
        <dbReference type="ChEBI" id="CHEBI:30616"/>
        <dbReference type="ChEBI" id="CHEBI:43474"/>
        <dbReference type="ChEBI" id="CHEBI:57453"/>
        <dbReference type="ChEBI" id="CHEBI:195366"/>
        <dbReference type="ChEBI" id="CHEBI:456216"/>
        <dbReference type="EC" id="6.3.4.3"/>
    </reaction>
</comment>
<evidence type="ECO:0000256" key="5">
    <source>
        <dbReference type="ARBA" id="ARBA00022840"/>
    </source>
</evidence>
<evidence type="ECO:0000313" key="8">
    <source>
        <dbReference type="EMBL" id="KXB57544.1"/>
    </source>
</evidence>
<dbReference type="Pfam" id="PF01268">
    <property type="entry name" value="FTHFS"/>
    <property type="match status" value="1"/>
</dbReference>
<evidence type="ECO:0000256" key="1">
    <source>
        <dbReference type="ARBA" id="ARBA00004777"/>
    </source>
</evidence>
<dbReference type="Gene3D" id="3.30.1510.10">
    <property type="entry name" value="Domain 2, N(10)-formyltetrahydrofolate synthetase"/>
    <property type="match status" value="1"/>
</dbReference>
<dbReference type="AlphaFoldDB" id="A0A133ZQ36"/>
<evidence type="ECO:0000256" key="4">
    <source>
        <dbReference type="ARBA" id="ARBA00022741"/>
    </source>
</evidence>
<dbReference type="RefSeq" id="WP_060914740.1">
    <property type="nucleotide sequence ID" value="NZ_KQ959993.1"/>
</dbReference>
<gene>
    <name evidence="6" type="primary">fhs</name>
    <name evidence="8" type="ORF">HMPREF3186_01698</name>
</gene>
<keyword evidence="2 6" id="KW-0554">One-carbon metabolism</keyword>
<evidence type="ECO:0000256" key="6">
    <source>
        <dbReference type="HAMAP-Rule" id="MF_01543"/>
    </source>
</evidence>
<keyword evidence="5 6" id="KW-0067">ATP-binding</keyword>
<dbReference type="Proteomes" id="UP000070355">
    <property type="component" value="Unassembled WGS sequence"/>
</dbReference>
<keyword evidence="3 6" id="KW-0436">Ligase</keyword>
<feature type="binding site" evidence="6">
    <location>
        <begin position="64"/>
        <end position="71"/>
    </location>
    <ligand>
        <name>ATP</name>
        <dbReference type="ChEBI" id="CHEBI:30616"/>
    </ligand>
</feature>
<dbReference type="UniPathway" id="UPA00193"/>
<dbReference type="OrthoDB" id="9761733at2"/>
<dbReference type="InterPro" id="IPR000559">
    <property type="entry name" value="Formate_THF_ligase"/>
</dbReference>
<evidence type="ECO:0000256" key="3">
    <source>
        <dbReference type="ARBA" id="ARBA00022598"/>
    </source>
</evidence>
<accession>A0A133ZQ36</accession>
<dbReference type="STRING" id="1379.HMPREF3186_01698"/>
<dbReference type="EC" id="6.3.4.3" evidence="6"/>
<reference evidence="9" key="1">
    <citation type="submission" date="2016-01" db="EMBL/GenBank/DDBJ databases">
        <authorList>
            <person name="Mitreva M."/>
            <person name="Pepin K.H."/>
            <person name="Mihindukulasuriya K.A."/>
            <person name="Fulton R."/>
            <person name="Fronick C."/>
            <person name="O'Laughlin M."/>
            <person name="Miner T."/>
            <person name="Herter B."/>
            <person name="Rosa B.A."/>
            <person name="Cordes M."/>
            <person name="Tomlinson C."/>
            <person name="Wollam A."/>
            <person name="Palsikar V.B."/>
            <person name="Mardis E.R."/>
            <person name="Wilson R.K."/>
        </authorList>
    </citation>
    <scope>NUCLEOTIDE SEQUENCE [LARGE SCALE GENOMIC DNA]</scope>
    <source>
        <strain evidence="9">DNF01167</strain>
    </source>
</reference>
<dbReference type="EMBL" id="LSDC01000124">
    <property type="protein sequence ID" value="KXB57544.1"/>
    <property type="molecule type" value="Genomic_DNA"/>
</dbReference>
<comment type="similarity">
    <text evidence="6">Belongs to the formate--tetrahydrofolate ligase family.</text>
</comment>
<dbReference type="GO" id="GO:0004329">
    <property type="term" value="F:formate-tetrahydrofolate ligase activity"/>
    <property type="evidence" value="ECO:0007669"/>
    <property type="project" value="UniProtKB-UniRule"/>
</dbReference>
<dbReference type="Gene3D" id="3.40.50.300">
    <property type="entry name" value="P-loop containing nucleotide triphosphate hydrolases"/>
    <property type="match status" value="1"/>
</dbReference>
<evidence type="ECO:0000256" key="7">
    <source>
        <dbReference type="SAM" id="Coils"/>
    </source>
</evidence>
<dbReference type="Gene3D" id="3.10.410.10">
    <property type="entry name" value="Formyltetrahydrofolate synthetase, domain 3"/>
    <property type="match status" value="1"/>
</dbReference>
<keyword evidence="4 6" id="KW-0547">Nucleotide-binding</keyword>
<feature type="coiled-coil region" evidence="7">
    <location>
        <begin position="337"/>
        <end position="364"/>
    </location>
</feature>
<evidence type="ECO:0000313" key="9">
    <source>
        <dbReference type="Proteomes" id="UP000070355"/>
    </source>
</evidence>
<dbReference type="FunFam" id="3.10.410.10:FF:000001">
    <property type="entry name" value="Putative formate--tetrahydrofolate ligase"/>
    <property type="match status" value="1"/>
</dbReference>
<proteinExistence type="inferred from homology"/>
<name>A0A133ZQ36_9BACL</name>
<dbReference type="PATRIC" id="fig|1379.3.peg.1689"/>
<comment type="caution">
    <text evidence="8">The sequence shown here is derived from an EMBL/GenBank/DDBJ whole genome shotgun (WGS) entry which is preliminary data.</text>
</comment>
<organism evidence="8 9">
    <name type="scientific">Gemella haemolysans</name>
    <dbReference type="NCBI Taxonomy" id="1379"/>
    <lineage>
        <taxon>Bacteria</taxon>
        <taxon>Bacillati</taxon>
        <taxon>Bacillota</taxon>
        <taxon>Bacilli</taxon>
        <taxon>Bacillales</taxon>
        <taxon>Gemellaceae</taxon>
        <taxon>Gemella</taxon>
    </lineage>
</organism>
<evidence type="ECO:0000256" key="2">
    <source>
        <dbReference type="ARBA" id="ARBA00022563"/>
    </source>
</evidence>
<sequence length="551" mass="59989">MKSDFQISNECEKKHIAEVAGKLGIKEEDLILYGNHKAKIQTKNIKKDIKEDAKLVLVTSINPTSSGEGKSTVTIGLSDGLNRIGKKSCVALREPSLGPVLGRKGGAAGGGYAQVVPMEDINLHFTGDMHAITTAHNAIAVLVNNHVFQGNELEIDKIVFNRVMDMNARDLRHIKVNAGTDLERLDGFDITVASEVMAILCLSEGIADLKEKLSNILVAYNKKGEPVYLKDLKIEGVITSLLKDAIKPNIVQTLENNPAIIHGGPFANIAHGCNSILATKTALKFADYVITEAGFGADLGAEKFLNIKCRKAGLKPKAAVVVATVKALKLHGDIEEKDLKEENLEALAKGVQNLEKHIENLRKFNLPIVVALNVFVTDTEKELAFLENWAKEQGVEFSRTEVWEKGGLGGVDLAEKVVKAVEENDKELQLLYKDEASITEKIETVCREIYGADGVNFADEVKAEIERIERLGFKHLPVCMAKTPASLTDNAKIKGRPTGFNITINDLKLRSGAGFVVAYANKVLTMPGLPKVPSALNIDIDEETETIIGIF</sequence>
<dbReference type="CDD" id="cd00477">
    <property type="entry name" value="FTHFS"/>
    <property type="match status" value="1"/>
</dbReference>
<dbReference type="NCBIfam" id="NF010030">
    <property type="entry name" value="PRK13505.1"/>
    <property type="match status" value="1"/>
</dbReference>
<dbReference type="InterPro" id="IPR027417">
    <property type="entry name" value="P-loop_NTPase"/>
</dbReference>
<dbReference type="GO" id="GO:0035999">
    <property type="term" value="P:tetrahydrofolate interconversion"/>
    <property type="evidence" value="ECO:0007669"/>
    <property type="project" value="UniProtKB-UniRule"/>
</dbReference>
<comment type="pathway">
    <text evidence="1 6">One-carbon metabolism; tetrahydrofolate interconversion.</text>
</comment>